<evidence type="ECO:0000256" key="14">
    <source>
        <dbReference type="HAMAP-Rule" id="MF_01451"/>
    </source>
</evidence>
<keyword evidence="6 14" id="KW-0347">Helicase</keyword>
<dbReference type="InterPro" id="IPR000212">
    <property type="entry name" value="DNA_helicase_UvrD/REP"/>
</dbReference>
<dbReference type="KEGG" id="lti:JW886_01080"/>
<keyword evidence="2 14" id="KW-0540">Nuclease</keyword>
<evidence type="ECO:0000256" key="4">
    <source>
        <dbReference type="ARBA" id="ARBA00022763"/>
    </source>
</evidence>
<evidence type="ECO:0000259" key="16">
    <source>
        <dbReference type="PROSITE" id="PS51198"/>
    </source>
</evidence>
<evidence type="ECO:0000313" key="19">
    <source>
        <dbReference type="Proteomes" id="UP000663608"/>
    </source>
</evidence>
<keyword evidence="8 14" id="KW-0067">ATP-binding</keyword>
<evidence type="ECO:0000256" key="8">
    <source>
        <dbReference type="ARBA" id="ARBA00022840"/>
    </source>
</evidence>
<evidence type="ECO:0000256" key="5">
    <source>
        <dbReference type="ARBA" id="ARBA00022801"/>
    </source>
</evidence>
<protein>
    <recommendedName>
        <fullName evidence="14">ATP-dependent helicase/nuclease subunit A</fullName>
        <ecNumber evidence="14">3.1.-.-</ecNumber>
        <ecNumber evidence="14">5.6.2.4</ecNumber>
    </recommendedName>
    <alternativeName>
        <fullName evidence="14">ATP-dependent helicase/nuclease AddA</fullName>
    </alternativeName>
    <alternativeName>
        <fullName evidence="14">DNA 3'-5' helicase AddA</fullName>
    </alternativeName>
</protein>
<evidence type="ECO:0000256" key="11">
    <source>
        <dbReference type="ARBA" id="ARBA00023235"/>
    </source>
</evidence>
<dbReference type="EMBL" id="CP070872">
    <property type="protein sequence ID" value="QSE76899.1"/>
    <property type="molecule type" value="Genomic_DNA"/>
</dbReference>
<dbReference type="InterPro" id="IPR011604">
    <property type="entry name" value="PDDEXK-like_dom_sf"/>
</dbReference>
<evidence type="ECO:0000256" key="3">
    <source>
        <dbReference type="ARBA" id="ARBA00022741"/>
    </source>
</evidence>
<evidence type="ECO:0000256" key="2">
    <source>
        <dbReference type="ARBA" id="ARBA00022722"/>
    </source>
</evidence>
<feature type="domain" description="UvrD-like helicase C-terminal" evidence="17">
    <location>
        <begin position="492"/>
        <end position="784"/>
    </location>
</feature>
<comment type="similarity">
    <text evidence="1">Belongs to the helicase family. UvrD subfamily.</text>
</comment>
<organism evidence="18 19">
    <name type="scientific">Lactococcus taiwanensis</name>
    <dbReference type="NCBI Taxonomy" id="1151742"/>
    <lineage>
        <taxon>Bacteria</taxon>
        <taxon>Bacillati</taxon>
        <taxon>Bacillota</taxon>
        <taxon>Bacilli</taxon>
        <taxon>Lactobacillales</taxon>
        <taxon>Streptococcaceae</taxon>
        <taxon>Lactococcus</taxon>
    </lineage>
</organism>
<dbReference type="InterPro" id="IPR014152">
    <property type="entry name" value="AddA"/>
</dbReference>
<keyword evidence="19" id="KW-1185">Reference proteome</keyword>
<evidence type="ECO:0000256" key="6">
    <source>
        <dbReference type="ARBA" id="ARBA00022806"/>
    </source>
</evidence>
<comment type="function">
    <text evidence="14">The heterodimer acts as both an ATP-dependent DNA helicase and an ATP-dependent, dual-direction single-stranded exonuclease. Recognizes the chi site generating a DNA molecule suitable for the initiation of homologous recombination. The AddA nuclease domain is required for chi fragment generation; this subunit has the helicase and 3' -&gt; 5' nuclease activities.</text>
</comment>
<dbReference type="NCBIfam" id="TIGR02785">
    <property type="entry name" value="addA_Gpos"/>
    <property type="match status" value="1"/>
</dbReference>
<reference evidence="18 19" key="1">
    <citation type="submission" date="2021-02" db="EMBL/GenBank/DDBJ databases">
        <title>Complete genome sequence of Lactococcus lactis strain K_LL004.</title>
        <authorList>
            <person name="Kim H.B."/>
        </authorList>
    </citation>
    <scope>NUCLEOTIDE SEQUENCE [LARGE SCALE GENOMIC DNA]</scope>
    <source>
        <strain evidence="18 19">K_LL004</strain>
    </source>
</reference>
<keyword evidence="10 14" id="KW-0234">DNA repair</keyword>
<comment type="catalytic activity">
    <reaction evidence="13 14">
        <text>ATP + H2O = ADP + phosphate + H(+)</text>
        <dbReference type="Rhea" id="RHEA:13065"/>
        <dbReference type="ChEBI" id="CHEBI:15377"/>
        <dbReference type="ChEBI" id="CHEBI:15378"/>
        <dbReference type="ChEBI" id="CHEBI:30616"/>
        <dbReference type="ChEBI" id="CHEBI:43474"/>
        <dbReference type="ChEBI" id="CHEBI:456216"/>
        <dbReference type="EC" id="5.6.2.4"/>
    </reaction>
</comment>
<dbReference type="Gene3D" id="3.90.320.10">
    <property type="match status" value="1"/>
</dbReference>
<evidence type="ECO:0000256" key="1">
    <source>
        <dbReference type="ARBA" id="ARBA00009922"/>
    </source>
</evidence>
<dbReference type="EC" id="3.1.-.-" evidence="14"/>
<dbReference type="Gene3D" id="1.10.10.160">
    <property type="match status" value="1"/>
</dbReference>
<dbReference type="GO" id="GO:0000724">
    <property type="term" value="P:double-strand break repair via homologous recombination"/>
    <property type="evidence" value="ECO:0007669"/>
    <property type="project" value="UniProtKB-UniRule"/>
</dbReference>
<dbReference type="GO" id="GO:0008408">
    <property type="term" value="F:3'-5' exonuclease activity"/>
    <property type="evidence" value="ECO:0007669"/>
    <property type="project" value="UniProtKB-UniRule"/>
</dbReference>
<dbReference type="PROSITE" id="PS51198">
    <property type="entry name" value="UVRD_HELICASE_ATP_BIND"/>
    <property type="match status" value="1"/>
</dbReference>
<comment type="cofactor">
    <cofactor evidence="14">
        <name>Mg(2+)</name>
        <dbReference type="ChEBI" id="CHEBI:18420"/>
    </cofactor>
</comment>
<dbReference type="SUPFAM" id="SSF52540">
    <property type="entry name" value="P-loop containing nucleoside triphosphate hydrolases"/>
    <property type="match status" value="1"/>
</dbReference>
<dbReference type="InterPro" id="IPR027417">
    <property type="entry name" value="P-loop_NTPase"/>
</dbReference>
<feature type="domain" description="UvrD-like helicase ATP-binding" evidence="16">
    <location>
        <begin position="4"/>
        <end position="471"/>
    </location>
</feature>
<dbReference type="GO" id="GO:0005524">
    <property type="term" value="F:ATP binding"/>
    <property type="evidence" value="ECO:0007669"/>
    <property type="project" value="UniProtKB-UniRule"/>
</dbReference>
<dbReference type="GO" id="GO:0005829">
    <property type="term" value="C:cytosol"/>
    <property type="evidence" value="ECO:0007669"/>
    <property type="project" value="TreeGrafter"/>
</dbReference>
<feature type="binding site" evidence="15">
    <location>
        <begin position="25"/>
        <end position="32"/>
    </location>
    <ligand>
        <name>ATP</name>
        <dbReference type="ChEBI" id="CHEBI:30616"/>
    </ligand>
</feature>
<comment type="catalytic activity">
    <reaction evidence="12 14">
        <text>Couples ATP hydrolysis with the unwinding of duplex DNA by translocating in the 3'-5' direction.</text>
        <dbReference type="EC" id="5.6.2.4"/>
    </reaction>
</comment>
<proteinExistence type="inferred from homology"/>
<keyword evidence="9 14" id="KW-0238">DNA-binding</keyword>
<dbReference type="GO" id="GO:0003690">
    <property type="term" value="F:double-stranded DNA binding"/>
    <property type="evidence" value="ECO:0007669"/>
    <property type="project" value="UniProtKB-UniRule"/>
</dbReference>
<keyword evidence="11 14" id="KW-0413">Isomerase</keyword>
<comment type="subunit">
    <text evidence="14">Heterodimer of AddA and AddB/RexB.</text>
</comment>
<keyword evidence="3 14" id="KW-0547">Nucleotide-binding</keyword>
<dbReference type="InterPro" id="IPR011335">
    <property type="entry name" value="Restrct_endonuc-II-like"/>
</dbReference>
<dbReference type="PROSITE" id="PS51217">
    <property type="entry name" value="UVRD_HELICASE_CTER"/>
    <property type="match status" value="1"/>
</dbReference>
<evidence type="ECO:0000256" key="9">
    <source>
        <dbReference type="ARBA" id="ARBA00023125"/>
    </source>
</evidence>
<keyword evidence="4 14" id="KW-0227">DNA damage</keyword>
<evidence type="ECO:0000256" key="15">
    <source>
        <dbReference type="PROSITE-ProRule" id="PRU00560"/>
    </source>
</evidence>
<dbReference type="AlphaFoldDB" id="A0AA45KGM1"/>
<comment type="similarity">
    <text evidence="14">Belongs to the helicase family. AddA subfamily.</text>
</comment>
<dbReference type="InterPro" id="IPR014017">
    <property type="entry name" value="DNA_helicase_UvrD-like_C"/>
</dbReference>
<dbReference type="Gene3D" id="3.40.50.300">
    <property type="entry name" value="P-loop containing nucleotide triphosphate hydrolases"/>
    <property type="match status" value="4"/>
</dbReference>
<dbReference type="Pfam" id="PF00580">
    <property type="entry name" value="UvrD-helicase"/>
    <property type="match status" value="1"/>
</dbReference>
<dbReference type="RefSeq" id="WP_205872077.1">
    <property type="nucleotide sequence ID" value="NZ_CP070872.1"/>
</dbReference>
<dbReference type="GO" id="GO:0033202">
    <property type="term" value="C:DNA helicase complex"/>
    <property type="evidence" value="ECO:0007669"/>
    <property type="project" value="TreeGrafter"/>
</dbReference>
<gene>
    <name evidence="14 18" type="primary">addA</name>
    <name evidence="18" type="ORF">JW886_01080</name>
</gene>
<evidence type="ECO:0000313" key="18">
    <source>
        <dbReference type="EMBL" id="QSE76899.1"/>
    </source>
</evidence>
<evidence type="ECO:0000256" key="10">
    <source>
        <dbReference type="ARBA" id="ARBA00023204"/>
    </source>
</evidence>
<evidence type="ECO:0000256" key="13">
    <source>
        <dbReference type="ARBA" id="ARBA00048988"/>
    </source>
</evidence>
<dbReference type="EC" id="5.6.2.4" evidence="14"/>
<dbReference type="InterPro" id="IPR014016">
    <property type="entry name" value="UvrD-like_ATP-bd"/>
</dbReference>
<dbReference type="HAMAP" id="MF_01451">
    <property type="entry name" value="AddA"/>
    <property type="match status" value="1"/>
</dbReference>
<dbReference type="Gene3D" id="1.10.486.10">
    <property type="entry name" value="PCRA, domain 4"/>
    <property type="match status" value="1"/>
</dbReference>
<name>A0AA45KGM1_9LACT</name>
<evidence type="ECO:0000259" key="17">
    <source>
        <dbReference type="PROSITE" id="PS51217"/>
    </source>
</evidence>
<keyword evidence="7 14" id="KW-0269">Exonuclease</keyword>
<evidence type="ECO:0000256" key="7">
    <source>
        <dbReference type="ARBA" id="ARBA00022839"/>
    </source>
</evidence>
<dbReference type="Proteomes" id="UP000663608">
    <property type="component" value="Chromosome"/>
</dbReference>
<dbReference type="InterPro" id="IPR013986">
    <property type="entry name" value="DExx_box_DNA_helicase_dom_sf"/>
</dbReference>
<dbReference type="PANTHER" id="PTHR11070:SF48">
    <property type="entry name" value="ATP-DEPENDENT HELICASE_NUCLEASE SUBUNIT A"/>
    <property type="match status" value="1"/>
</dbReference>
<dbReference type="Pfam" id="PF13361">
    <property type="entry name" value="UvrD_C"/>
    <property type="match status" value="1"/>
</dbReference>
<dbReference type="CDD" id="cd17932">
    <property type="entry name" value="DEXQc_UvrD"/>
    <property type="match status" value="1"/>
</dbReference>
<accession>A0AA45KGM1</accession>
<evidence type="ECO:0000256" key="12">
    <source>
        <dbReference type="ARBA" id="ARBA00034617"/>
    </source>
</evidence>
<dbReference type="PANTHER" id="PTHR11070">
    <property type="entry name" value="UVRD / RECB / PCRA DNA HELICASE FAMILY MEMBER"/>
    <property type="match status" value="1"/>
</dbReference>
<dbReference type="SUPFAM" id="SSF52980">
    <property type="entry name" value="Restriction endonuclease-like"/>
    <property type="match status" value="1"/>
</dbReference>
<sequence length="1201" mass="138742">MSEIQLTPEQFEAIHSSGKNILVSASAGSGKTFVMAQRIVEKVKQGVEIDHLFISTFTKKAASELRMRLEKDLKKARAESKDVHYQRLTGALQNLANADIGTMDSFTQKLVKTHFNRVNIDPNFRILADQTESDLIKQEVFERLVEEYLAADHEQDIPKEKFERLIKNFSKDRNISGFQEVVYKVYRFITATENPTKWLEDQFLKGFETYQQLTDLSVDTHGLIKEKLLSFFELLEAALDNGVIAKKGVGRDKANIILDNKNELLEALINQEFTTFSELFLTLDTDIRVGTSKDANISVLKKEFSALKQELVGSNSKPGLIREFVNKIKHAELIQRYQPEAFDVAKDLQRFMLHFYQAYLERKKIENAFEYSDIAHFAIEILENNPDIREELRLYYEEIMIDEYQDTSHTQERMLELLSNGQNLFMVGDIKQSIYGFRLADPSLFLEKYQSYDQENDPNQLIRLKENFRSRGEVLNFTNVIFEHLMDQDIGEMTYGQAEKLIQGNTTDYPTQAEQEFYPELLLYNETKEDESTEENGENLSDGEIRGAAQKIQHLIQKGVQPKDIAILVRSKSNNNKIEDILLSYDIPVVLDEGRVDFLKSIEVLVMLDVLRAIDNPLYDLSLVATLRSPLFNFNEDELTKISLQGGREVRFWDKLKQALTLTGQNPELIDGAFSKKLKSFYDKFTEWRKLVNQISIHELLWRIYTETYYFDYVGALKNGEMRQANLQALSIRAESYESSGYKGLFKFIRLIDKFMEQNNDLASVNIKLPQNAVRVMTFHKSKGLEFDYVFLMNLQSRFNSRSLQESVILSRENGLGMKYVADLKKEPEVVTDFPYALVRMETFPYMVNQELEQKATLSEEMRVLYVAFTRAKKKLYLVGKIKSTDKKSGLDLYDTAVLEQNILSDKFRKSTRGFQHWILALQAAINLPLKMNIYTKDDIASPSSNLLGHPDFKKLVEEATNFDQIMSFSEEIKAAQKIMTYQYPHQAATELSSIQTPSQVKKRSYEKQLAVGEVQPSSEFIRSKRLDFSAFDEHQVTAAQIGSATHTFMQYVDFSHPDLFSFQSTLDEMGFVEEIKNQIDLVKILTLFDTELGKFLTENVANTKKEAPFSMLRTDEYAEEQYIVRGICDGFVQLEDRIVLFDYKTDRFTTAQAIPEIKNRYQGQMELYGEALQKAYQVKEVDKYLILLGGPKQVFVEKLD</sequence>
<keyword evidence="5 14" id="KW-0378">Hydrolase</keyword>
<dbReference type="GO" id="GO:0043138">
    <property type="term" value="F:3'-5' DNA helicase activity"/>
    <property type="evidence" value="ECO:0007669"/>
    <property type="project" value="UniProtKB-UniRule"/>
</dbReference>